<dbReference type="EMBL" id="PDBW01000001">
    <property type="protein sequence ID" value="PFH04031.1"/>
    <property type="molecule type" value="Genomic_DNA"/>
</dbReference>
<sequence length="56" mass="6307">MSNMVYDILESQIKNEIDRSIEKFGVKTYDVSIDADVDLSIKIVLVSDEAQIKSIS</sequence>
<protein>
    <recommendedName>
        <fullName evidence="3">Na+-translocating membrane potential-generating system MpsC domain-containing protein</fullName>
    </recommendedName>
</protein>
<dbReference type="AlphaFoldDB" id="A0AB36TKE9"/>
<gene>
    <name evidence="1" type="ORF">M972_112853</name>
</gene>
<dbReference type="RefSeq" id="WP_003514155.1">
    <property type="nucleotide sequence ID" value="NZ_CP013828.1"/>
</dbReference>
<name>A0AB36TKE9_ACETH</name>
<evidence type="ECO:0000313" key="2">
    <source>
        <dbReference type="Proteomes" id="UP000223596"/>
    </source>
</evidence>
<evidence type="ECO:0000313" key="1">
    <source>
        <dbReference type="EMBL" id="PFH04031.1"/>
    </source>
</evidence>
<accession>A0AB36TKE9</accession>
<organism evidence="1 2">
    <name type="scientific">Acetivibrio thermocellus AD2</name>
    <dbReference type="NCBI Taxonomy" id="1138384"/>
    <lineage>
        <taxon>Bacteria</taxon>
        <taxon>Bacillati</taxon>
        <taxon>Bacillota</taxon>
        <taxon>Clostridia</taxon>
        <taxon>Eubacteriales</taxon>
        <taxon>Oscillospiraceae</taxon>
        <taxon>Acetivibrio</taxon>
    </lineage>
</organism>
<dbReference type="GeneID" id="51518960"/>
<dbReference type="Proteomes" id="UP000223596">
    <property type="component" value="Unassembled WGS sequence"/>
</dbReference>
<proteinExistence type="predicted"/>
<reference evidence="1 2" key="1">
    <citation type="submission" date="2017-09" db="EMBL/GenBank/DDBJ databases">
        <title>Evaluation of Pacific Biosciences Sequencing Technology to Finishing C. thermocellum Genome Sequences.</title>
        <authorList>
            <person name="Brown S."/>
        </authorList>
    </citation>
    <scope>NUCLEOTIDE SEQUENCE [LARGE SCALE GENOMIC DNA]</scope>
    <source>
        <strain evidence="1 2">AD2</strain>
    </source>
</reference>
<comment type="caution">
    <text evidence="1">The sequence shown here is derived from an EMBL/GenBank/DDBJ whole genome shotgun (WGS) entry which is preliminary data.</text>
</comment>
<evidence type="ECO:0008006" key="3">
    <source>
        <dbReference type="Google" id="ProtNLM"/>
    </source>
</evidence>